<dbReference type="Pfam" id="PF07963">
    <property type="entry name" value="N_methyl"/>
    <property type="match status" value="1"/>
</dbReference>
<protein>
    <submittedName>
        <fullName evidence="3">Pseudopilin domain-containing protein</fullName>
    </submittedName>
</protein>
<proteinExistence type="predicted"/>
<dbReference type="InterPro" id="IPR000983">
    <property type="entry name" value="Bac_GSPG_pilin"/>
</dbReference>
<dbReference type="STRING" id="1193502.SHALO_1979"/>
<dbReference type="PRINTS" id="PR00813">
    <property type="entry name" value="BCTERIALGSPG"/>
</dbReference>
<keyword evidence="4" id="KW-1185">Reference proteome</keyword>
<name>A0A1D7TLA8_9BACT</name>
<dbReference type="PATRIC" id="fig|1193502.14.peg.2011"/>
<keyword evidence="2" id="KW-0472">Membrane</keyword>
<sequence length="151" mass="16565">MPYTKNKSAFTMIELIFVIVVLGILAAVAIPRLVVTRDDAMIVKGKSQVSAIRSGIALQKSKNMLEGATTFLPQSLDNVAGRLFNYNDGNSSNILEYPIMSEANKDGAWVKTNTANTYEFRVMGTAHTFFYNNATGTFNCTAGTYCTELTR</sequence>
<dbReference type="Proteomes" id="UP000094609">
    <property type="component" value="Chromosome"/>
</dbReference>
<evidence type="ECO:0000256" key="1">
    <source>
        <dbReference type="ARBA" id="ARBA00022481"/>
    </source>
</evidence>
<dbReference type="SUPFAM" id="SSF54523">
    <property type="entry name" value="Pili subunits"/>
    <property type="match status" value="1"/>
</dbReference>
<dbReference type="RefSeq" id="WP_420801891.1">
    <property type="nucleotide sequence ID" value="NZ_CP017111.1"/>
</dbReference>
<reference evidence="4" key="1">
    <citation type="submission" date="2016-08" db="EMBL/GenBank/DDBJ databases">
        <title>Complete genome sequence of the organohalide-respiring Epsilonproteobacterium Sulfurospirillum halorespirans.</title>
        <authorList>
            <person name="Goris T."/>
            <person name="Zimmermann J."/>
            <person name="Schenz B."/>
            <person name="Lemos M."/>
            <person name="Hackermueller J."/>
            <person name="Diekert G."/>
        </authorList>
    </citation>
    <scope>NUCLEOTIDE SEQUENCE [LARGE SCALE GENOMIC DNA]</scope>
    <source>
        <strain>DSM 13726</strain>
        <strain evidence="4">PCE-M2</strain>
    </source>
</reference>
<organism evidence="3 4">
    <name type="scientific">Sulfurospirillum halorespirans DSM 13726</name>
    <dbReference type="NCBI Taxonomy" id="1193502"/>
    <lineage>
        <taxon>Bacteria</taxon>
        <taxon>Pseudomonadati</taxon>
        <taxon>Campylobacterota</taxon>
        <taxon>Epsilonproteobacteria</taxon>
        <taxon>Campylobacterales</taxon>
        <taxon>Sulfurospirillaceae</taxon>
        <taxon>Sulfurospirillum</taxon>
    </lineage>
</organism>
<evidence type="ECO:0000313" key="3">
    <source>
        <dbReference type="EMBL" id="AOO65750.1"/>
    </source>
</evidence>
<dbReference type="Gene3D" id="3.30.700.10">
    <property type="entry name" value="Glycoprotein, Type 4 Pilin"/>
    <property type="match status" value="1"/>
</dbReference>
<dbReference type="AlphaFoldDB" id="A0A1D7TLA8"/>
<gene>
    <name evidence="3" type="ORF">SHALO_1979</name>
</gene>
<dbReference type="InterPro" id="IPR045584">
    <property type="entry name" value="Pilin-like"/>
</dbReference>
<keyword evidence="1" id="KW-0488">Methylation</keyword>
<accession>A0A1D7TLA8</accession>
<dbReference type="GO" id="GO:0015628">
    <property type="term" value="P:protein secretion by the type II secretion system"/>
    <property type="evidence" value="ECO:0007669"/>
    <property type="project" value="InterPro"/>
</dbReference>
<dbReference type="GO" id="GO:0015627">
    <property type="term" value="C:type II protein secretion system complex"/>
    <property type="evidence" value="ECO:0007669"/>
    <property type="project" value="InterPro"/>
</dbReference>
<dbReference type="EMBL" id="CP017111">
    <property type="protein sequence ID" value="AOO65750.1"/>
    <property type="molecule type" value="Genomic_DNA"/>
</dbReference>
<keyword evidence="2" id="KW-0812">Transmembrane</keyword>
<dbReference type="KEGG" id="shal:SHALO_1979"/>
<dbReference type="InterPro" id="IPR012902">
    <property type="entry name" value="N_methyl_site"/>
</dbReference>
<feature type="transmembrane region" description="Helical" evidence="2">
    <location>
        <begin position="12"/>
        <end position="35"/>
    </location>
</feature>
<evidence type="ECO:0000313" key="4">
    <source>
        <dbReference type="Proteomes" id="UP000094609"/>
    </source>
</evidence>
<evidence type="ECO:0000256" key="2">
    <source>
        <dbReference type="SAM" id="Phobius"/>
    </source>
</evidence>
<keyword evidence="2" id="KW-1133">Transmembrane helix</keyword>
<dbReference type="NCBIfam" id="TIGR02532">
    <property type="entry name" value="IV_pilin_GFxxxE"/>
    <property type="match status" value="1"/>
</dbReference>